<dbReference type="EMBL" id="SLXT01000014">
    <property type="protein sequence ID" value="TCP63889.1"/>
    <property type="molecule type" value="Genomic_DNA"/>
</dbReference>
<evidence type="ECO:0000256" key="1">
    <source>
        <dbReference type="ARBA" id="ARBA00044755"/>
    </source>
</evidence>
<dbReference type="PANTHER" id="PTHR35024">
    <property type="entry name" value="HYPOTHETICAL CYTOSOLIC PROTEIN"/>
    <property type="match status" value="1"/>
</dbReference>
<dbReference type="InterPro" id="IPR007607">
    <property type="entry name" value="BacA/B"/>
</dbReference>
<sequence>MFGRSKSAKDSKGIMEPVSTVIGKESNFIGTLRAAGSVRIDGQFSGEILGSSDVIVGETGRVEATIDGRNILIAGTVQGNIEATGRLEISSTGKLFGDLTAAALVIDEGALFHGTSKTEKPMRAKDTYADAEEVAMT</sequence>
<keyword evidence="3" id="KW-1185">Reference proteome</keyword>
<reference evidence="2 3" key="1">
    <citation type="submission" date="2019-03" db="EMBL/GenBank/DDBJ databases">
        <title>Genomic Encyclopedia of Type Strains, Phase IV (KMG-IV): sequencing the most valuable type-strain genomes for metagenomic binning, comparative biology and taxonomic classification.</title>
        <authorList>
            <person name="Goeker M."/>
        </authorList>
    </citation>
    <scope>NUCLEOTIDE SEQUENCE [LARGE SCALE GENOMIC DNA]</scope>
    <source>
        <strain evidence="2 3">DSM 11170</strain>
    </source>
</reference>
<dbReference type="AlphaFoldDB" id="A0A4R2RMJ4"/>
<dbReference type="PANTHER" id="PTHR35024:SF4">
    <property type="entry name" value="POLYMER-FORMING CYTOSKELETAL PROTEIN"/>
    <property type="match status" value="1"/>
</dbReference>
<name>A0A4R2RMJ4_9FIRM</name>
<gene>
    <name evidence="2" type="ORF">EDD73_11437</name>
</gene>
<dbReference type="RefSeq" id="WP_131919395.1">
    <property type="nucleotide sequence ID" value="NZ_JAOQNU010000013.1"/>
</dbReference>
<evidence type="ECO:0000313" key="3">
    <source>
        <dbReference type="Proteomes" id="UP000294813"/>
    </source>
</evidence>
<dbReference type="Proteomes" id="UP000294813">
    <property type="component" value="Unassembled WGS sequence"/>
</dbReference>
<organism evidence="2 3">
    <name type="scientific">Heliophilum fasciatum</name>
    <dbReference type="NCBI Taxonomy" id="35700"/>
    <lineage>
        <taxon>Bacteria</taxon>
        <taxon>Bacillati</taxon>
        <taxon>Bacillota</taxon>
        <taxon>Clostridia</taxon>
        <taxon>Eubacteriales</taxon>
        <taxon>Heliobacteriaceae</taxon>
        <taxon>Heliophilum</taxon>
    </lineage>
</organism>
<dbReference type="Pfam" id="PF04519">
    <property type="entry name" value="Bactofilin"/>
    <property type="match status" value="1"/>
</dbReference>
<comment type="caution">
    <text evidence="2">The sequence shown here is derived from an EMBL/GenBank/DDBJ whole genome shotgun (WGS) entry which is preliminary data.</text>
</comment>
<proteinExistence type="inferred from homology"/>
<dbReference type="OrthoDB" id="9802488at2"/>
<accession>A0A4R2RMJ4</accession>
<evidence type="ECO:0000313" key="2">
    <source>
        <dbReference type="EMBL" id="TCP63889.1"/>
    </source>
</evidence>
<protein>
    <submittedName>
        <fullName evidence="2">Polymer-forming protein</fullName>
    </submittedName>
</protein>
<comment type="similarity">
    <text evidence="1">Belongs to the bactofilin family.</text>
</comment>